<gene>
    <name evidence="4" type="ORF">GCM10009838_68330</name>
</gene>
<dbReference type="InterPro" id="IPR003593">
    <property type="entry name" value="AAA+_ATPase"/>
</dbReference>
<dbReference type="SUPFAM" id="SSF52540">
    <property type="entry name" value="P-loop containing nucleoside triphosphate hydrolases"/>
    <property type="match status" value="1"/>
</dbReference>
<proteinExistence type="predicted"/>
<dbReference type="InterPro" id="IPR027417">
    <property type="entry name" value="P-loop_NTPase"/>
</dbReference>
<evidence type="ECO:0000313" key="4">
    <source>
        <dbReference type="EMBL" id="GAA1994355.1"/>
    </source>
</evidence>
<dbReference type="PROSITE" id="PS50893">
    <property type="entry name" value="ABC_TRANSPORTER_2"/>
    <property type="match status" value="1"/>
</dbReference>
<organism evidence="4 5">
    <name type="scientific">Catenulispora subtropica</name>
    <dbReference type="NCBI Taxonomy" id="450798"/>
    <lineage>
        <taxon>Bacteria</taxon>
        <taxon>Bacillati</taxon>
        <taxon>Actinomycetota</taxon>
        <taxon>Actinomycetes</taxon>
        <taxon>Catenulisporales</taxon>
        <taxon>Catenulisporaceae</taxon>
        <taxon>Catenulispora</taxon>
    </lineage>
</organism>
<evidence type="ECO:0000259" key="3">
    <source>
        <dbReference type="PROSITE" id="PS50893"/>
    </source>
</evidence>
<name>A0ABP5EAB0_9ACTN</name>
<feature type="domain" description="ABC transporter" evidence="3">
    <location>
        <begin position="1"/>
        <end position="199"/>
    </location>
</feature>
<keyword evidence="2" id="KW-0067">ATP-binding</keyword>
<dbReference type="Proteomes" id="UP001499854">
    <property type="component" value="Unassembled WGS sequence"/>
</dbReference>
<dbReference type="Pfam" id="PF00005">
    <property type="entry name" value="ABC_tran"/>
    <property type="match status" value="1"/>
</dbReference>
<keyword evidence="5" id="KW-1185">Reference proteome</keyword>
<keyword evidence="1" id="KW-0547">Nucleotide-binding</keyword>
<evidence type="ECO:0000313" key="5">
    <source>
        <dbReference type="Proteomes" id="UP001499854"/>
    </source>
</evidence>
<dbReference type="CDD" id="cd03230">
    <property type="entry name" value="ABC_DR_subfamily_A"/>
    <property type="match status" value="1"/>
</dbReference>
<dbReference type="SMART" id="SM00382">
    <property type="entry name" value="AAA"/>
    <property type="match status" value="1"/>
</dbReference>
<dbReference type="PANTHER" id="PTHR43038">
    <property type="entry name" value="ATP-BINDING CASSETTE, SUB-FAMILY H, MEMBER 1"/>
    <property type="match status" value="1"/>
</dbReference>
<reference evidence="5" key="1">
    <citation type="journal article" date="2019" name="Int. J. Syst. Evol. Microbiol.">
        <title>The Global Catalogue of Microorganisms (GCM) 10K type strain sequencing project: providing services to taxonomists for standard genome sequencing and annotation.</title>
        <authorList>
            <consortium name="The Broad Institute Genomics Platform"/>
            <consortium name="The Broad Institute Genome Sequencing Center for Infectious Disease"/>
            <person name="Wu L."/>
            <person name="Ma J."/>
        </authorList>
    </citation>
    <scope>NUCLEOTIDE SEQUENCE [LARGE SCALE GENOMIC DNA]</scope>
    <source>
        <strain evidence="5">JCM 16013</strain>
    </source>
</reference>
<dbReference type="InterPro" id="IPR003439">
    <property type="entry name" value="ABC_transporter-like_ATP-bd"/>
</dbReference>
<accession>A0ABP5EAB0</accession>
<sequence>MHVGPGEIVGLLGANGAGKTTLIRMLLGLTVPSDGAVSVFGRVPDRTTRGRLGYVPQGLGLWDTLTVAENLAFAAAAFHNHEAPELPPGLQAARNRQVAAIGLGLQRQLAFTIALAHRPELLVLDEPTSGVDPLSRARLWDAVHAQADNGVGVLVTTHYMQEAEQCDRLILMSRGKAVASGTEADIIGDTTALEIDTDSWSETFAVLDRARLPVTLAGTRVRIADTPRDVVERALAGDEVAATIREVPATLEEKMTALDRVATTS</sequence>
<evidence type="ECO:0000256" key="1">
    <source>
        <dbReference type="ARBA" id="ARBA00022741"/>
    </source>
</evidence>
<dbReference type="EMBL" id="BAAAQM010000051">
    <property type="protein sequence ID" value="GAA1994355.1"/>
    <property type="molecule type" value="Genomic_DNA"/>
</dbReference>
<dbReference type="Gene3D" id="3.40.50.300">
    <property type="entry name" value="P-loop containing nucleotide triphosphate hydrolases"/>
    <property type="match status" value="1"/>
</dbReference>
<protein>
    <recommendedName>
        <fullName evidence="3">ABC transporter domain-containing protein</fullName>
    </recommendedName>
</protein>
<comment type="caution">
    <text evidence="4">The sequence shown here is derived from an EMBL/GenBank/DDBJ whole genome shotgun (WGS) entry which is preliminary data.</text>
</comment>
<dbReference type="PANTHER" id="PTHR43038:SF3">
    <property type="entry name" value="ABC TRANSPORTER G FAMILY MEMBER 20 ISOFORM X1"/>
    <property type="match status" value="1"/>
</dbReference>
<evidence type="ECO:0000256" key="2">
    <source>
        <dbReference type="ARBA" id="ARBA00022840"/>
    </source>
</evidence>